<dbReference type="PANTHER" id="PTHR12873">
    <property type="entry name" value="T7-LIKE MITOCHONDRIAL DNA HELICASE"/>
    <property type="match status" value="1"/>
</dbReference>
<accession>A0AAV7K253</accession>
<dbReference type="CDD" id="cd01122">
    <property type="entry name" value="Twinkle_C"/>
    <property type="match status" value="1"/>
</dbReference>
<dbReference type="GO" id="GO:0006264">
    <property type="term" value="P:mitochondrial DNA replication"/>
    <property type="evidence" value="ECO:0007669"/>
    <property type="project" value="TreeGrafter"/>
</dbReference>
<dbReference type="GO" id="GO:0005739">
    <property type="term" value="C:mitochondrion"/>
    <property type="evidence" value="ECO:0007669"/>
    <property type="project" value="TreeGrafter"/>
</dbReference>
<dbReference type="Gene3D" id="3.40.50.300">
    <property type="entry name" value="P-loop containing nucleotide triphosphate hydrolases"/>
    <property type="match status" value="1"/>
</dbReference>
<reference evidence="2 3" key="1">
    <citation type="journal article" date="2023" name="BMC Biol.">
        <title>The compact genome of the sponge Oopsacas minuta (Hexactinellida) is lacking key metazoan core genes.</title>
        <authorList>
            <person name="Santini S."/>
            <person name="Schenkelaars Q."/>
            <person name="Jourda C."/>
            <person name="Duchesne M."/>
            <person name="Belahbib H."/>
            <person name="Rocher C."/>
            <person name="Selva M."/>
            <person name="Riesgo A."/>
            <person name="Vervoort M."/>
            <person name="Leys S.P."/>
            <person name="Kodjabachian L."/>
            <person name="Le Bivic A."/>
            <person name="Borchiellini C."/>
            <person name="Claverie J.M."/>
            <person name="Renard E."/>
        </authorList>
    </citation>
    <scope>NUCLEOTIDE SEQUENCE [LARGE SCALE GENOMIC DNA]</scope>
    <source>
        <strain evidence="2">SPO-2</strain>
    </source>
</reference>
<dbReference type="SUPFAM" id="SSF52540">
    <property type="entry name" value="P-loop containing nucleoside triphosphate hydrolases"/>
    <property type="match status" value="1"/>
</dbReference>
<evidence type="ECO:0000259" key="1">
    <source>
        <dbReference type="PROSITE" id="PS51199"/>
    </source>
</evidence>
<organism evidence="2 3">
    <name type="scientific">Oopsacas minuta</name>
    <dbReference type="NCBI Taxonomy" id="111878"/>
    <lineage>
        <taxon>Eukaryota</taxon>
        <taxon>Metazoa</taxon>
        <taxon>Porifera</taxon>
        <taxon>Hexactinellida</taxon>
        <taxon>Hexasterophora</taxon>
        <taxon>Lyssacinosida</taxon>
        <taxon>Leucopsacidae</taxon>
        <taxon>Oopsacas</taxon>
    </lineage>
</organism>
<dbReference type="PROSITE" id="PS51199">
    <property type="entry name" value="SF4_HELICASE"/>
    <property type="match status" value="1"/>
</dbReference>
<keyword evidence="3" id="KW-1185">Reference proteome</keyword>
<protein>
    <recommendedName>
        <fullName evidence="1">SF4 helicase domain-containing protein</fullName>
    </recommendedName>
</protein>
<evidence type="ECO:0000313" key="2">
    <source>
        <dbReference type="EMBL" id="KAI6654845.1"/>
    </source>
</evidence>
<dbReference type="InterPro" id="IPR027032">
    <property type="entry name" value="Twinkle-like"/>
</dbReference>
<evidence type="ECO:0000313" key="3">
    <source>
        <dbReference type="Proteomes" id="UP001165289"/>
    </source>
</evidence>
<dbReference type="AlphaFoldDB" id="A0AAV7K253"/>
<sequence>MFDNIILWLGDDIRARQAALQFAKKLNLKRCYMVRKSTDFAPDTPFTPLNLLNEGIHLGGILESALKLRHDKIMTFWDIRNEVWYELYHSDKIEGLKWERYPDLTKLLKGYRRGELSIYTGQTGSGKTTLLSELSLDLCMQNVCTLWGSFEISTIRLAKTMLRQYSRVNLEENNELFEIWADKYESLPMYFMNFYGATKIEDIIETIDYAVYMYDVEHVIVDNLQFMVSLEFQNDKYFVQDKIVAALRRFATEKAVHISLVVHPRKENDEVVLEKSSIYGTAKAIQEADNIMILHSNPGQAKALEVCKNRFDGTLGLVRLQYSTSDSTFSNLKSSRSNIIAMMNQEKW</sequence>
<feature type="domain" description="SF4 helicase" evidence="1">
    <location>
        <begin position="90"/>
        <end position="336"/>
    </location>
</feature>
<gene>
    <name evidence="2" type="ORF">LOD99_2724</name>
</gene>
<dbReference type="GO" id="GO:0043139">
    <property type="term" value="F:5'-3' DNA helicase activity"/>
    <property type="evidence" value="ECO:0007669"/>
    <property type="project" value="InterPro"/>
</dbReference>
<dbReference type="GO" id="GO:0003697">
    <property type="term" value="F:single-stranded DNA binding"/>
    <property type="evidence" value="ECO:0007669"/>
    <property type="project" value="InterPro"/>
</dbReference>
<dbReference type="PANTHER" id="PTHR12873:SF0">
    <property type="entry name" value="TWINKLE MTDNA HELICASE"/>
    <property type="match status" value="1"/>
</dbReference>
<dbReference type="InterPro" id="IPR007694">
    <property type="entry name" value="DNA_helicase_DnaB-like_C"/>
</dbReference>
<proteinExistence type="predicted"/>
<dbReference type="GO" id="GO:0005524">
    <property type="term" value="F:ATP binding"/>
    <property type="evidence" value="ECO:0007669"/>
    <property type="project" value="InterPro"/>
</dbReference>
<dbReference type="Proteomes" id="UP001165289">
    <property type="component" value="Unassembled WGS sequence"/>
</dbReference>
<dbReference type="InterPro" id="IPR027417">
    <property type="entry name" value="P-loop_NTPase"/>
</dbReference>
<dbReference type="Pfam" id="PF13481">
    <property type="entry name" value="AAA_25"/>
    <property type="match status" value="1"/>
</dbReference>
<comment type="caution">
    <text evidence="2">The sequence shown here is derived from an EMBL/GenBank/DDBJ whole genome shotgun (WGS) entry which is preliminary data.</text>
</comment>
<dbReference type="EMBL" id="JAKMXF010000221">
    <property type="protein sequence ID" value="KAI6654845.1"/>
    <property type="molecule type" value="Genomic_DNA"/>
</dbReference>
<name>A0AAV7K253_9METZ</name>